<evidence type="ECO:0000313" key="13">
    <source>
        <dbReference type="Proteomes" id="UP000494115"/>
    </source>
</evidence>
<feature type="region of interest" description="Disordered" evidence="10">
    <location>
        <begin position="1"/>
        <end position="25"/>
    </location>
</feature>
<name>A0A6S7BJV9_9BURK</name>
<reference evidence="12 13" key="1">
    <citation type="submission" date="2020-04" db="EMBL/GenBank/DDBJ databases">
        <authorList>
            <person name="De Canck E."/>
        </authorList>
    </citation>
    <scope>NUCLEOTIDE SEQUENCE [LARGE SCALE GENOMIC DNA]</scope>
    <source>
        <strain evidence="12 13">LMG 28138</strain>
    </source>
</reference>
<evidence type="ECO:0000256" key="7">
    <source>
        <dbReference type="ARBA" id="ARBA00023136"/>
    </source>
</evidence>
<dbReference type="InterPro" id="IPR000015">
    <property type="entry name" value="Fimb_usher"/>
</dbReference>
<evidence type="ECO:0000256" key="4">
    <source>
        <dbReference type="ARBA" id="ARBA00022452"/>
    </source>
</evidence>
<dbReference type="Gene3D" id="2.60.40.3110">
    <property type="match status" value="1"/>
</dbReference>
<evidence type="ECO:0000256" key="9">
    <source>
        <dbReference type="RuleBase" id="RU003884"/>
    </source>
</evidence>
<dbReference type="Pfam" id="PF00577">
    <property type="entry name" value="Usher"/>
    <property type="match status" value="1"/>
</dbReference>
<keyword evidence="13" id="KW-1185">Reference proteome</keyword>
<dbReference type="Gene3D" id="3.10.20.410">
    <property type="match status" value="1"/>
</dbReference>
<proteinExistence type="inferred from homology"/>
<dbReference type="AlphaFoldDB" id="A0A6S7BJV9"/>
<dbReference type="Proteomes" id="UP000494115">
    <property type="component" value="Unassembled WGS sequence"/>
</dbReference>
<keyword evidence="3 9" id="KW-0813">Transport</keyword>
<dbReference type="InterPro" id="IPR018030">
    <property type="entry name" value="Fimbrial_membr_usher_CS"/>
</dbReference>
<dbReference type="EMBL" id="CADIKM010000013">
    <property type="protein sequence ID" value="CAB3791002.1"/>
    <property type="molecule type" value="Genomic_DNA"/>
</dbReference>
<dbReference type="SUPFAM" id="SSF141729">
    <property type="entry name" value="FimD N-terminal domain-like"/>
    <property type="match status" value="1"/>
</dbReference>
<keyword evidence="9" id="KW-1029">Fimbrium biogenesis</keyword>
<keyword evidence="6" id="KW-0732">Signal</keyword>
<evidence type="ECO:0000313" key="12">
    <source>
        <dbReference type="EMBL" id="CAB3791002.1"/>
    </source>
</evidence>
<dbReference type="InterPro" id="IPR025885">
    <property type="entry name" value="PapC_N"/>
</dbReference>
<dbReference type="PANTHER" id="PTHR30451:SF20">
    <property type="entry name" value="FIMBRIAE USHER"/>
    <property type="match status" value="1"/>
</dbReference>
<dbReference type="PROSITE" id="PS01151">
    <property type="entry name" value="FIMBRIAL_USHER"/>
    <property type="match status" value="1"/>
</dbReference>
<dbReference type="Gene3D" id="2.60.40.2610">
    <property type="entry name" value="Outer membrane usher protein FimD, plug domain"/>
    <property type="match status" value="1"/>
</dbReference>
<evidence type="ECO:0000259" key="11">
    <source>
        <dbReference type="Pfam" id="PF13954"/>
    </source>
</evidence>
<comment type="similarity">
    <text evidence="2 9">Belongs to the fimbrial export usher family.</text>
</comment>
<dbReference type="InterPro" id="IPR042186">
    <property type="entry name" value="FimD_plug_dom"/>
</dbReference>
<dbReference type="InterPro" id="IPR037224">
    <property type="entry name" value="PapC_N_sf"/>
</dbReference>
<organism evidence="12 13">
    <name type="scientific">Pararobbsia alpina</name>
    <dbReference type="NCBI Taxonomy" id="621374"/>
    <lineage>
        <taxon>Bacteria</taxon>
        <taxon>Pseudomonadati</taxon>
        <taxon>Pseudomonadota</taxon>
        <taxon>Betaproteobacteria</taxon>
        <taxon>Burkholderiales</taxon>
        <taxon>Burkholderiaceae</taxon>
        <taxon>Pararobbsia</taxon>
    </lineage>
</organism>
<keyword evidence="4" id="KW-1134">Transmembrane beta strand</keyword>
<evidence type="ECO:0000256" key="10">
    <source>
        <dbReference type="SAM" id="MobiDB-lite"/>
    </source>
</evidence>
<dbReference type="PANTHER" id="PTHR30451">
    <property type="entry name" value="OUTER MEMBRANE USHER PROTEIN"/>
    <property type="match status" value="1"/>
</dbReference>
<evidence type="ECO:0000256" key="2">
    <source>
        <dbReference type="ARBA" id="ARBA00008064"/>
    </source>
</evidence>
<keyword evidence="5 9" id="KW-0812">Transmembrane</keyword>
<feature type="domain" description="PapC N-terminal" evidence="11">
    <location>
        <begin position="33"/>
        <end position="188"/>
    </location>
</feature>
<dbReference type="RefSeq" id="WP_175105617.1">
    <property type="nucleotide sequence ID" value="NZ_CADIKM010000013.1"/>
</dbReference>
<evidence type="ECO:0000256" key="5">
    <source>
        <dbReference type="ARBA" id="ARBA00022692"/>
    </source>
</evidence>
<evidence type="ECO:0000256" key="6">
    <source>
        <dbReference type="ARBA" id="ARBA00022729"/>
    </source>
</evidence>
<dbReference type="Pfam" id="PF13954">
    <property type="entry name" value="PapC_N"/>
    <property type="match status" value="1"/>
</dbReference>
<dbReference type="GO" id="GO:0015473">
    <property type="term" value="F:fimbrial usher porin activity"/>
    <property type="evidence" value="ECO:0007669"/>
    <property type="project" value="InterPro"/>
</dbReference>
<dbReference type="GO" id="GO:0009297">
    <property type="term" value="P:pilus assembly"/>
    <property type="evidence" value="ECO:0007669"/>
    <property type="project" value="InterPro"/>
</dbReference>
<comment type="subcellular location">
    <subcellularLocation>
        <location evidence="1 9">Cell outer membrane</location>
        <topology evidence="1 9">Multi-pass membrane protein</topology>
    </subcellularLocation>
</comment>
<gene>
    <name evidence="12" type="primary">yraJ</name>
    <name evidence="12" type="ORF">LMG28138_03085</name>
</gene>
<evidence type="ECO:0000256" key="3">
    <source>
        <dbReference type="ARBA" id="ARBA00022448"/>
    </source>
</evidence>
<protein>
    <submittedName>
        <fullName evidence="12">Outer membrane usher protein YraJ</fullName>
    </submittedName>
</protein>
<sequence>MPLSGSPLSSKPAAQEPTSTAGAAPFTPSFPSFNLDALPVGSSLRAMSPADLAQRSPASEGVMRVDVYVNERFIAQERVEFRAVRGNRSRRTPPAPCLEHELLVRSGVDPAVLDKASIPTELADVRPPTKNCIVVTTLSPDASVLFDAAELRLDISIPQVLMTRIARGSVDPAQWDAGITAAFADYSFGMLSERTPDERSLHSTLQYSAGFNAGVWHWRYRGWVSASGLGRLRHRPVRWFLERPVPAWHMVLGIGEISGANPLLASVPLYGATLGNDERMLPDSRRGYAPPVRGMATGASKLTVSQRGGIVYQTNVPAGAFVIDDLNPVVNRGDLEVEIAAHSGAIQRFSIPSASTSAMVRAGETRFDLGIGCHRTSRCGDLLLDAATRYGLMDRLTAQAALQWTKAFASLAAGIAANTHAGALSFDAGLGLGLAPPRAYTATTQTGRREDVPERLLASRIRFAYATPLASLHATFNAETSLRLGEGSIDLREWFASRRAIERQDTPRVSAARRHASVPLELHFRGFFAQTLHRRFSWHASATLRLASRTCSGKPIPGGFDYQLGAGTTLGTVSLSLNFSHSRSWHSSDRPWHASLDLALRLGRSPQAPMFSTRTDLDSARRKSRSMALTGTLSSRLMKENRLDYSLSASCEGATAFGATDGTLARDPLSSLQCADSFTFDLAYAGTHGVANAAFSRGGGISFGTSGSVVLHHGGITFGPALGDTIALIDTKHGAGLGFAGMPQVRADRRGYAIVPYLTPYRLNDIEIDQANAPRGVRVTNSSRLVAPIAGAVVRVAIEAKRVDTRRFRISMSDGRAPPFGAAVRAANGERVSSMGQGGRLALPEHIHGALQVELVASRATCRIELDEIGDTLPPASAATSNSAVQDAPVHLRCR</sequence>
<evidence type="ECO:0000256" key="8">
    <source>
        <dbReference type="ARBA" id="ARBA00023237"/>
    </source>
</evidence>
<dbReference type="GO" id="GO:0009279">
    <property type="term" value="C:cell outer membrane"/>
    <property type="evidence" value="ECO:0007669"/>
    <property type="project" value="UniProtKB-SubCell"/>
</dbReference>
<accession>A0A6S7BJV9</accession>
<evidence type="ECO:0000256" key="1">
    <source>
        <dbReference type="ARBA" id="ARBA00004571"/>
    </source>
</evidence>
<keyword evidence="8 9" id="KW-0998">Cell outer membrane</keyword>
<keyword evidence="7 9" id="KW-0472">Membrane</keyword>